<proteinExistence type="predicted"/>
<accession>A0AAV2CBQ4</accession>
<protein>
    <submittedName>
        <fullName evidence="2">Uncharacterized protein</fullName>
    </submittedName>
</protein>
<feature type="region of interest" description="Disordered" evidence="1">
    <location>
        <begin position="1"/>
        <end position="25"/>
    </location>
</feature>
<sequence>MSMPLEHDYIGFSPPPAEDSSVEKTGDAKIKSISALIMNMKATELKLGLPGSESPRARQHRQQPGAMHQLAQ</sequence>
<organism evidence="2 3">
    <name type="scientific">Linum trigynum</name>
    <dbReference type="NCBI Taxonomy" id="586398"/>
    <lineage>
        <taxon>Eukaryota</taxon>
        <taxon>Viridiplantae</taxon>
        <taxon>Streptophyta</taxon>
        <taxon>Embryophyta</taxon>
        <taxon>Tracheophyta</taxon>
        <taxon>Spermatophyta</taxon>
        <taxon>Magnoliopsida</taxon>
        <taxon>eudicotyledons</taxon>
        <taxon>Gunneridae</taxon>
        <taxon>Pentapetalae</taxon>
        <taxon>rosids</taxon>
        <taxon>fabids</taxon>
        <taxon>Malpighiales</taxon>
        <taxon>Linaceae</taxon>
        <taxon>Linum</taxon>
    </lineage>
</organism>
<reference evidence="2 3" key="1">
    <citation type="submission" date="2024-04" db="EMBL/GenBank/DDBJ databases">
        <authorList>
            <person name="Fracassetti M."/>
        </authorList>
    </citation>
    <scope>NUCLEOTIDE SEQUENCE [LARGE SCALE GENOMIC DNA]</scope>
</reference>
<evidence type="ECO:0000313" key="2">
    <source>
        <dbReference type="EMBL" id="CAL1353606.1"/>
    </source>
</evidence>
<keyword evidence="3" id="KW-1185">Reference proteome</keyword>
<evidence type="ECO:0000256" key="1">
    <source>
        <dbReference type="SAM" id="MobiDB-lite"/>
    </source>
</evidence>
<gene>
    <name evidence="2" type="ORF">LTRI10_LOCUS1496</name>
</gene>
<dbReference type="Proteomes" id="UP001497516">
    <property type="component" value="Chromosome 1"/>
</dbReference>
<name>A0AAV2CBQ4_9ROSI</name>
<dbReference type="AlphaFoldDB" id="A0AAV2CBQ4"/>
<feature type="region of interest" description="Disordered" evidence="1">
    <location>
        <begin position="47"/>
        <end position="72"/>
    </location>
</feature>
<dbReference type="EMBL" id="OZ034813">
    <property type="protein sequence ID" value="CAL1353606.1"/>
    <property type="molecule type" value="Genomic_DNA"/>
</dbReference>
<evidence type="ECO:0000313" key="3">
    <source>
        <dbReference type="Proteomes" id="UP001497516"/>
    </source>
</evidence>